<name>A0ABV5SE93_9ACTN</name>
<sequence length="527" mass="54018">MSGIGTTSRLILRRDRVLLPVWIVVLAGFVTSTASTFAKSYPTEAARESFASGIRGNPAMTAFYGALLDDSVGGLTAWRVGVAGALLFGIFSIVIMIRHTRREEESGRTELLNSGAIGRNAQLTAVLLVCFGAHLLIAILIVAGLAGQGLPIAGSVALAASLAVTGCAVAAAAATAAQLTTSARTATGIAAAFFALAMVLRMAGDAAGADGDPSWLLWLTPLGWSERLRPFAGEQWGVLLLGVALIAALVAVAYLLSSRRDIGSGLLPARPGPTTANSGLRGPVALAWRLHRGTLLATVLGFALIGLLMGSVADSVGGVVGTSPDFVTMLDRLHAANAGDAMMRLLVYALAEMIAIYAILIVLRLRNEESDGTAAPLLVAGVSRLRWAASHLLFAAVAPGVVLFALGLTAGLSYGLATGDAVVIFDMLGATLAKLPALWVLAGLATALFGLLPKAAIAISWAVLGLTLLIELGWELGAIGHGVFAVSPFAHVYPGDPVSPGSLLALTLIAVLLATAGMAGLRRRDFA</sequence>
<dbReference type="RefSeq" id="WP_344987413.1">
    <property type="nucleotide sequence ID" value="NZ_BAAAXV010000001.1"/>
</dbReference>
<evidence type="ECO:0000313" key="2">
    <source>
        <dbReference type="EMBL" id="MFB9629393.1"/>
    </source>
</evidence>
<comment type="caution">
    <text evidence="2">The sequence shown here is derived from an EMBL/GenBank/DDBJ whole genome shotgun (WGS) entry which is preliminary data.</text>
</comment>
<feature type="transmembrane region" description="Helical" evidence="1">
    <location>
        <begin position="236"/>
        <end position="256"/>
    </location>
</feature>
<feature type="transmembrane region" description="Helical" evidence="1">
    <location>
        <begin position="341"/>
        <end position="363"/>
    </location>
</feature>
<proteinExistence type="predicted"/>
<evidence type="ECO:0000313" key="3">
    <source>
        <dbReference type="Proteomes" id="UP001589532"/>
    </source>
</evidence>
<feature type="transmembrane region" description="Helical" evidence="1">
    <location>
        <begin position="392"/>
        <end position="417"/>
    </location>
</feature>
<keyword evidence="1" id="KW-0812">Transmembrane</keyword>
<organism evidence="2 3">
    <name type="scientific">Nonomuraea helvata</name>
    <dbReference type="NCBI Taxonomy" id="37484"/>
    <lineage>
        <taxon>Bacteria</taxon>
        <taxon>Bacillati</taxon>
        <taxon>Actinomycetota</taxon>
        <taxon>Actinomycetes</taxon>
        <taxon>Streptosporangiales</taxon>
        <taxon>Streptosporangiaceae</taxon>
        <taxon>Nonomuraea</taxon>
    </lineage>
</organism>
<dbReference type="Proteomes" id="UP001589532">
    <property type="component" value="Unassembled WGS sequence"/>
</dbReference>
<feature type="transmembrane region" description="Helical" evidence="1">
    <location>
        <begin position="17"/>
        <end position="38"/>
    </location>
</feature>
<accession>A0ABV5SE93</accession>
<reference evidence="2 3" key="1">
    <citation type="submission" date="2024-09" db="EMBL/GenBank/DDBJ databases">
        <authorList>
            <person name="Sun Q."/>
            <person name="Mori K."/>
        </authorList>
    </citation>
    <scope>NUCLEOTIDE SEQUENCE [LARGE SCALE GENOMIC DNA]</scope>
    <source>
        <strain evidence="2 3">JCM 3143</strain>
    </source>
</reference>
<keyword evidence="1" id="KW-0472">Membrane</keyword>
<feature type="transmembrane region" description="Helical" evidence="1">
    <location>
        <begin position="152"/>
        <end position="174"/>
    </location>
</feature>
<evidence type="ECO:0000256" key="1">
    <source>
        <dbReference type="SAM" id="Phobius"/>
    </source>
</evidence>
<gene>
    <name evidence="2" type="ORF">ACFFSA_40505</name>
</gene>
<feature type="transmembrane region" description="Helical" evidence="1">
    <location>
        <begin position="437"/>
        <end position="464"/>
    </location>
</feature>
<feature type="transmembrane region" description="Helical" evidence="1">
    <location>
        <begin position="500"/>
        <end position="521"/>
    </location>
</feature>
<feature type="transmembrane region" description="Helical" evidence="1">
    <location>
        <begin position="77"/>
        <end position="97"/>
    </location>
</feature>
<keyword evidence="3" id="KW-1185">Reference proteome</keyword>
<keyword evidence="1" id="KW-1133">Transmembrane helix</keyword>
<feature type="transmembrane region" description="Helical" evidence="1">
    <location>
        <begin position="295"/>
        <end position="321"/>
    </location>
</feature>
<dbReference type="EMBL" id="JBHMBW010000056">
    <property type="protein sequence ID" value="MFB9629393.1"/>
    <property type="molecule type" value="Genomic_DNA"/>
</dbReference>
<feature type="transmembrane region" description="Helical" evidence="1">
    <location>
        <begin position="186"/>
        <end position="204"/>
    </location>
</feature>
<protein>
    <submittedName>
        <fullName evidence="2">ABC transporter permease</fullName>
    </submittedName>
</protein>
<feature type="transmembrane region" description="Helical" evidence="1">
    <location>
        <begin position="123"/>
        <end position="146"/>
    </location>
</feature>